<evidence type="ECO:0000259" key="9">
    <source>
        <dbReference type="Pfam" id="PF23559"/>
    </source>
</evidence>
<name>A0AAQ3UJT8_PASNO</name>
<dbReference type="Pfam" id="PF00931">
    <property type="entry name" value="NB-ARC"/>
    <property type="match status" value="2"/>
</dbReference>
<protein>
    <submittedName>
        <fullName evidence="11">Uncharacterized protein</fullName>
    </submittedName>
</protein>
<evidence type="ECO:0000256" key="2">
    <source>
        <dbReference type="ARBA" id="ARBA00022614"/>
    </source>
</evidence>
<dbReference type="Gene3D" id="1.10.8.430">
    <property type="entry name" value="Helical domain of apoptotic protease-activating factors"/>
    <property type="match status" value="1"/>
</dbReference>
<dbReference type="PANTHER" id="PTHR23155">
    <property type="entry name" value="DISEASE RESISTANCE PROTEIN RP"/>
    <property type="match status" value="1"/>
</dbReference>
<keyword evidence="2" id="KW-0433">Leucine-rich repeat</keyword>
<comment type="similarity">
    <text evidence="1">Belongs to the disease resistance NB-LRR family.</text>
</comment>
<feature type="domain" description="Disease resistance protein winged helix" evidence="9">
    <location>
        <begin position="651"/>
        <end position="723"/>
    </location>
</feature>
<dbReference type="PANTHER" id="PTHR23155:SF1114">
    <property type="entry name" value="OS02G0475500 PROTEIN"/>
    <property type="match status" value="1"/>
</dbReference>
<dbReference type="SUPFAM" id="SSF52058">
    <property type="entry name" value="L domain-like"/>
    <property type="match status" value="1"/>
</dbReference>
<dbReference type="GO" id="GO:0002758">
    <property type="term" value="P:innate immune response-activating signaling pathway"/>
    <property type="evidence" value="ECO:0007669"/>
    <property type="project" value="UniProtKB-ARBA"/>
</dbReference>
<dbReference type="Gene3D" id="3.80.10.10">
    <property type="entry name" value="Ribonuclease Inhibitor"/>
    <property type="match status" value="1"/>
</dbReference>
<feature type="domain" description="NB-ARC" evidence="7">
    <location>
        <begin position="404"/>
        <end position="559"/>
    </location>
</feature>
<dbReference type="Proteomes" id="UP001341281">
    <property type="component" value="Chromosome 08"/>
</dbReference>
<dbReference type="Gene3D" id="3.40.50.300">
    <property type="entry name" value="P-loop containing nucleotide triphosphate hydrolases"/>
    <property type="match status" value="2"/>
</dbReference>
<dbReference type="EMBL" id="CP144752">
    <property type="protein sequence ID" value="WVZ91580.1"/>
    <property type="molecule type" value="Genomic_DNA"/>
</dbReference>
<evidence type="ECO:0000256" key="3">
    <source>
        <dbReference type="ARBA" id="ARBA00022737"/>
    </source>
</evidence>
<feature type="domain" description="NB-ARC" evidence="7">
    <location>
        <begin position="179"/>
        <end position="329"/>
    </location>
</feature>
<dbReference type="AlphaFoldDB" id="A0AAQ3UJT8"/>
<dbReference type="InterPro" id="IPR038005">
    <property type="entry name" value="RX-like_CC"/>
</dbReference>
<evidence type="ECO:0000256" key="5">
    <source>
        <dbReference type="ARBA" id="ARBA00022821"/>
    </source>
</evidence>
<dbReference type="InterPro" id="IPR044974">
    <property type="entry name" value="Disease_R_plants"/>
</dbReference>
<evidence type="ECO:0000259" key="7">
    <source>
        <dbReference type="Pfam" id="PF00931"/>
    </source>
</evidence>
<sequence length="1272" mass="144241">MEATALSLGKSVLDGALGYAKSAVAEEVALQLGVQRDHAFIREELEMMQAFLRAAHNEPDNHKVLMTWVKQVRDVAYDAEDCLQDCSVHLKKPSWWRLPSTLRERRRIAKKMKELRARVEDVSQRNLRYQLVKSTAGSKSADGAELSGFAGATTMSGMDEAQRQQNKSRADLIRLINKKDEDLRVIGVWGTSDVLGEKSIVKKAFDGLKRDNKFQCYAWINMVRPLKTTDILQDIVMQFAVDSIEEETKTHKSTPEAQDPRRLWMTEEDSLADEFRKFLNDKSYLIVVNGVSATDEWDQIRPCFPTNKKGSRVLVCTEHVKIASLCVGLSTLLPEHKQLFHDKTLYAFYDKASQDITYSMDPGPSSVNTLDDINSGDYGKCLTHMETNITAFKETKLIGRESEKIKIFKLLSNEVSQEFEVISVWGMGGLGKTSLVKDVYQSQELNAMFDKRACITVKRPFNSEDVLNSLAEQLTGTRSWHHGILDDKKYLIVIDDLSSTKEWDDIESSFPRAVTESRLIITTRVNEIAGHCSSKASHILDLKILEEKAACDLFTEKVFGEIIDLNEECPELSEEAKLIMKKCKGLPLAIVTIAGFLAKQPKTLMEWKKLNGHISAELEMNPGLGNIKNILNKSYDGLPYHLKPCFLYLSIFPEDHDISRGRLLRRWVAEGYSTEVHGKSFEEIAESHFMELIGRSMILPNKSSPFSKRGIDSCQVHDLMREISISRATEENLVFRMEEGCSSNTNGTVRHLTISANWEGDESDFKSMVDVSRIRSLTVFRKWRPFFISKKMRFLRVLDLQDLRYGAICNHHLDDIGKLRHLRYLSLKGCSGIYHLPDSVGNMRQLQTLDIRSTWINMLPKTIIKLKQLQYLRVGGLKDDRRYFLDRFKKKCAAFCACQWQPTMEETWRDRCAKCWWVAMPALAFSSGISVPRDAGNLQALRTLGEVDMRSGNTLKEIKRLTRLRKLGVGGVNMKNCQEFCSTLEVLSCLESLSVSGAWLEDGSCGLSDAVFSPPSNLRSLMLCLHLVKMPAWIKDLQNLVKLRVACTRLTDPDGTMQLLGSLPCLAILRLDSYTFSVEGLRLHFQPEVFPSLVALRLCSAQINDQRFESVEFKERAAPKLEVLDFTYHYNATINNRLFSGLASLRNLKQFMLEMHVNTESFVKHVRAQLVLNLNRPVLMIRYWWQCKCILHILLDFAPPCRHVGVLQLLHCSLVRLPPAPTLLPATRSETPSARIAAYAASAFSSLASLASDVRELRNSDEPADLRTAGRA</sequence>
<dbReference type="InterPro" id="IPR041118">
    <property type="entry name" value="Rx_N"/>
</dbReference>
<proteinExistence type="inferred from homology"/>
<keyword evidence="12" id="KW-1185">Reference proteome</keyword>
<dbReference type="InterPro" id="IPR042197">
    <property type="entry name" value="Apaf_helical"/>
</dbReference>
<reference evidence="11 12" key="1">
    <citation type="submission" date="2024-02" db="EMBL/GenBank/DDBJ databases">
        <title>High-quality chromosome-scale genome assembly of Pensacola bahiagrass (Paspalum notatum Flugge var. saurae).</title>
        <authorList>
            <person name="Vega J.M."/>
            <person name="Podio M."/>
            <person name="Orjuela J."/>
            <person name="Siena L.A."/>
            <person name="Pessino S.C."/>
            <person name="Combes M.C."/>
            <person name="Mariac C."/>
            <person name="Albertini E."/>
            <person name="Pupilli F."/>
            <person name="Ortiz J.P.A."/>
            <person name="Leblanc O."/>
        </authorList>
    </citation>
    <scope>NUCLEOTIDE SEQUENCE [LARGE SCALE GENOMIC DNA]</scope>
    <source>
        <strain evidence="11">R1</strain>
        <tissue evidence="11">Leaf</tissue>
    </source>
</reference>
<dbReference type="Pfam" id="PF18052">
    <property type="entry name" value="Rx_N"/>
    <property type="match status" value="1"/>
</dbReference>
<dbReference type="InterPro" id="IPR055414">
    <property type="entry name" value="LRR_R13L4/SHOC2-like"/>
</dbReference>
<dbReference type="CDD" id="cd14798">
    <property type="entry name" value="RX-CC_like"/>
    <property type="match status" value="1"/>
</dbReference>
<evidence type="ECO:0000256" key="1">
    <source>
        <dbReference type="ARBA" id="ARBA00008894"/>
    </source>
</evidence>
<keyword evidence="6" id="KW-0175">Coiled coil</keyword>
<evidence type="ECO:0000259" key="10">
    <source>
        <dbReference type="Pfam" id="PF23598"/>
    </source>
</evidence>
<dbReference type="InterPro" id="IPR002182">
    <property type="entry name" value="NB-ARC"/>
</dbReference>
<keyword evidence="3" id="KW-0677">Repeat</keyword>
<dbReference type="Gene3D" id="1.10.10.10">
    <property type="entry name" value="Winged helix-like DNA-binding domain superfamily/Winged helix DNA-binding domain"/>
    <property type="match status" value="1"/>
</dbReference>
<organism evidence="11 12">
    <name type="scientific">Paspalum notatum var. saurae</name>
    <dbReference type="NCBI Taxonomy" id="547442"/>
    <lineage>
        <taxon>Eukaryota</taxon>
        <taxon>Viridiplantae</taxon>
        <taxon>Streptophyta</taxon>
        <taxon>Embryophyta</taxon>
        <taxon>Tracheophyta</taxon>
        <taxon>Spermatophyta</taxon>
        <taxon>Magnoliopsida</taxon>
        <taxon>Liliopsida</taxon>
        <taxon>Poales</taxon>
        <taxon>Poaceae</taxon>
        <taxon>PACMAD clade</taxon>
        <taxon>Panicoideae</taxon>
        <taxon>Andropogonodae</taxon>
        <taxon>Paspaleae</taxon>
        <taxon>Paspalinae</taxon>
        <taxon>Paspalum</taxon>
    </lineage>
</organism>
<evidence type="ECO:0000313" key="12">
    <source>
        <dbReference type="Proteomes" id="UP001341281"/>
    </source>
</evidence>
<dbReference type="InterPro" id="IPR058922">
    <property type="entry name" value="WHD_DRP"/>
</dbReference>
<dbReference type="FunFam" id="1.10.10.10:FF:000322">
    <property type="entry name" value="Probable disease resistance protein At1g63360"/>
    <property type="match status" value="1"/>
</dbReference>
<dbReference type="InterPro" id="IPR036388">
    <property type="entry name" value="WH-like_DNA-bd_sf"/>
</dbReference>
<evidence type="ECO:0000259" key="8">
    <source>
        <dbReference type="Pfam" id="PF18052"/>
    </source>
</evidence>
<dbReference type="Pfam" id="PF23559">
    <property type="entry name" value="WHD_DRP"/>
    <property type="match status" value="1"/>
</dbReference>
<dbReference type="PRINTS" id="PR00364">
    <property type="entry name" value="DISEASERSIST"/>
</dbReference>
<feature type="domain" description="Disease resistance R13L4/SHOC-2-like LRR" evidence="10">
    <location>
        <begin position="774"/>
        <end position="875"/>
    </location>
</feature>
<evidence type="ECO:0000256" key="4">
    <source>
        <dbReference type="ARBA" id="ARBA00022741"/>
    </source>
</evidence>
<dbReference type="GO" id="GO:0042742">
    <property type="term" value="P:defense response to bacterium"/>
    <property type="evidence" value="ECO:0007669"/>
    <property type="project" value="UniProtKB-ARBA"/>
</dbReference>
<dbReference type="InterPro" id="IPR027417">
    <property type="entry name" value="P-loop_NTPase"/>
</dbReference>
<dbReference type="Pfam" id="PF23598">
    <property type="entry name" value="LRR_14"/>
    <property type="match status" value="2"/>
</dbReference>
<evidence type="ECO:0000313" key="11">
    <source>
        <dbReference type="EMBL" id="WVZ91580.1"/>
    </source>
</evidence>
<dbReference type="Gene3D" id="1.20.5.4130">
    <property type="match status" value="1"/>
</dbReference>
<evidence type="ECO:0000256" key="6">
    <source>
        <dbReference type="ARBA" id="ARBA00023054"/>
    </source>
</evidence>
<gene>
    <name evidence="11" type="ORF">U9M48_037730</name>
</gene>
<dbReference type="GO" id="GO:0043531">
    <property type="term" value="F:ADP binding"/>
    <property type="evidence" value="ECO:0007669"/>
    <property type="project" value="InterPro"/>
</dbReference>
<keyword evidence="4" id="KW-0547">Nucleotide-binding</keyword>
<dbReference type="SUPFAM" id="SSF52540">
    <property type="entry name" value="P-loop containing nucleoside triphosphate hydrolases"/>
    <property type="match status" value="2"/>
</dbReference>
<feature type="domain" description="Disease resistance R13L4/SHOC-2-like LRR" evidence="10">
    <location>
        <begin position="923"/>
        <end position="1170"/>
    </location>
</feature>
<dbReference type="InterPro" id="IPR032675">
    <property type="entry name" value="LRR_dom_sf"/>
</dbReference>
<dbReference type="GO" id="GO:0009626">
    <property type="term" value="P:plant-type hypersensitive response"/>
    <property type="evidence" value="ECO:0007669"/>
    <property type="project" value="UniProtKB-ARBA"/>
</dbReference>
<feature type="domain" description="Disease resistance N-terminal" evidence="8">
    <location>
        <begin position="16"/>
        <end position="94"/>
    </location>
</feature>
<accession>A0AAQ3UJT8</accession>
<keyword evidence="5" id="KW-0611">Plant defense</keyword>